<dbReference type="EMBL" id="JANJQO010001153">
    <property type="protein sequence ID" value="KAJ2972415.1"/>
    <property type="molecule type" value="Genomic_DNA"/>
</dbReference>
<evidence type="ECO:0000313" key="1">
    <source>
        <dbReference type="EMBL" id="KAJ2972415.1"/>
    </source>
</evidence>
<sequence>MQQTHASRNKKNAMTGGGRAWREDEATYLLRTRLQKMPYKHIAAHLNKTELACRLHYHQLSHGSSRRKRTASTSSGSDQSPVMTALTPSPHHERIAQRVTREAADKAAAHILKVAPEATAHPSTNRSLHLAGIAPHIILDAKKTTGLESRYLAAIASRLRDDNVRQAWGIMCRYFDGHCALERIALQEEMKRKEAWNLLTAMSEYLILAPYEN</sequence>
<protein>
    <submittedName>
        <fullName evidence="1">Uncharacterized protein</fullName>
    </submittedName>
</protein>
<gene>
    <name evidence="1" type="ORF">NQ176_g7172</name>
</gene>
<keyword evidence="2" id="KW-1185">Reference proteome</keyword>
<comment type="caution">
    <text evidence="1">The sequence shown here is derived from an EMBL/GenBank/DDBJ whole genome shotgun (WGS) entry which is preliminary data.</text>
</comment>
<organism evidence="1 2">
    <name type="scientific">Zarea fungicola</name>
    <dbReference type="NCBI Taxonomy" id="93591"/>
    <lineage>
        <taxon>Eukaryota</taxon>
        <taxon>Fungi</taxon>
        <taxon>Dikarya</taxon>
        <taxon>Ascomycota</taxon>
        <taxon>Pezizomycotina</taxon>
        <taxon>Sordariomycetes</taxon>
        <taxon>Hypocreomycetidae</taxon>
        <taxon>Hypocreales</taxon>
        <taxon>Cordycipitaceae</taxon>
        <taxon>Zarea</taxon>
    </lineage>
</organism>
<accession>A0ACC1MZZ1</accession>
<evidence type="ECO:0000313" key="2">
    <source>
        <dbReference type="Proteomes" id="UP001143910"/>
    </source>
</evidence>
<dbReference type="Proteomes" id="UP001143910">
    <property type="component" value="Unassembled WGS sequence"/>
</dbReference>
<reference evidence="1" key="1">
    <citation type="submission" date="2022-08" db="EMBL/GenBank/DDBJ databases">
        <title>Genome Sequence of Lecanicillium fungicola.</title>
        <authorList>
            <person name="Buettner E."/>
        </authorList>
    </citation>
    <scope>NUCLEOTIDE SEQUENCE</scope>
    <source>
        <strain evidence="1">Babe33</strain>
    </source>
</reference>
<proteinExistence type="predicted"/>
<name>A0ACC1MZZ1_9HYPO</name>